<proteinExistence type="predicted"/>
<evidence type="ECO:0000313" key="2">
    <source>
        <dbReference type="Proteomes" id="UP000613743"/>
    </source>
</evidence>
<evidence type="ECO:0000313" key="1">
    <source>
        <dbReference type="EMBL" id="GGI81446.1"/>
    </source>
</evidence>
<gene>
    <name evidence="1" type="ORF">GCM10009332_18500</name>
</gene>
<keyword evidence="2" id="KW-1185">Reference proteome</keyword>
<protein>
    <submittedName>
        <fullName evidence="1">Uncharacterized protein</fullName>
    </submittedName>
</protein>
<dbReference type="EMBL" id="BMPZ01000004">
    <property type="protein sequence ID" value="GGI81446.1"/>
    <property type="molecule type" value="Genomic_DNA"/>
</dbReference>
<dbReference type="Proteomes" id="UP000613743">
    <property type="component" value="Unassembled WGS sequence"/>
</dbReference>
<dbReference type="Gene3D" id="2.40.160.10">
    <property type="entry name" value="Porin"/>
    <property type="match status" value="1"/>
</dbReference>
<name>A0A917JQG6_9GAMM</name>
<accession>A0A917JQG6</accession>
<reference evidence="1" key="2">
    <citation type="submission" date="2020-09" db="EMBL/GenBank/DDBJ databases">
        <authorList>
            <person name="Sun Q."/>
            <person name="Ohkuma M."/>
        </authorList>
    </citation>
    <scope>NUCLEOTIDE SEQUENCE</scope>
    <source>
        <strain evidence="1">JCM 30804</strain>
    </source>
</reference>
<dbReference type="InterPro" id="IPR023614">
    <property type="entry name" value="Porin_dom_sf"/>
</dbReference>
<sequence length="239" mass="27289">MATFSNFAFAQHETAYTQHRHDLQSTQVEYAIELGWESKFVSEGRDNLKSGGVYWSGFAAQCQNLNGYARVGRGDREHFVRWELGLEYTNSITDTLEATIGYQRLEFYGDERTNDNELFSTLTYNGFGWVTPSINYTYATEAGGYFIELALYGAWQASHTWRLSPYALIGLDYQLATEQHNGLNHIQFGLESEYALSHHLNLTGHISHSIALDDIEKEVGYSSHELNETFAGIYLNWTF</sequence>
<organism evidence="1 2">
    <name type="scientific">Shewanella gelidii</name>
    <dbReference type="NCBI Taxonomy" id="1642821"/>
    <lineage>
        <taxon>Bacteria</taxon>
        <taxon>Pseudomonadati</taxon>
        <taxon>Pseudomonadota</taxon>
        <taxon>Gammaproteobacteria</taxon>
        <taxon>Alteromonadales</taxon>
        <taxon>Shewanellaceae</taxon>
        <taxon>Shewanella</taxon>
    </lineage>
</organism>
<reference evidence="1" key="1">
    <citation type="journal article" date="2014" name="Int. J. Syst. Evol. Microbiol.">
        <title>Complete genome sequence of Corynebacterium casei LMG S-19264T (=DSM 44701T), isolated from a smear-ripened cheese.</title>
        <authorList>
            <consortium name="US DOE Joint Genome Institute (JGI-PGF)"/>
            <person name="Walter F."/>
            <person name="Albersmeier A."/>
            <person name="Kalinowski J."/>
            <person name="Ruckert C."/>
        </authorList>
    </citation>
    <scope>NUCLEOTIDE SEQUENCE</scope>
    <source>
        <strain evidence="1">JCM 30804</strain>
    </source>
</reference>
<comment type="caution">
    <text evidence="1">The sequence shown here is derived from an EMBL/GenBank/DDBJ whole genome shotgun (WGS) entry which is preliminary data.</text>
</comment>
<dbReference type="AlphaFoldDB" id="A0A917JQG6"/>